<organism evidence="1 2">
    <name type="scientific">Byssochlamys spectabilis</name>
    <name type="common">Paecilomyces variotii</name>
    <dbReference type="NCBI Taxonomy" id="264951"/>
    <lineage>
        <taxon>Eukaryota</taxon>
        <taxon>Fungi</taxon>
        <taxon>Dikarya</taxon>
        <taxon>Ascomycota</taxon>
        <taxon>Pezizomycotina</taxon>
        <taxon>Eurotiomycetes</taxon>
        <taxon>Eurotiomycetidae</taxon>
        <taxon>Eurotiales</taxon>
        <taxon>Thermoascaceae</taxon>
        <taxon>Paecilomyces</taxon>
    </lineage>
</organism>
<comment type="caution">
    <text evidence="1">The sequence shown here is derived from an EMBL/GenBank/DDBJ whole genome shotgun (WGS) entry which is preliminary data.</text>
</comment>
<proteinExistence type="predicted"/>
<gene>
    <name evidence="1" type="ORF">C8Q69DRAFT_501991</name>
</gene>
<dbReference type="VEuPathDB" id="FungiDB:C8Q69DRAFT_501991"/>
<dbReference type="Proteomes" id="UP000283841">
    <property type="component" value="Unassembled WGS sequence"/>
</dbReference>
<name>A0A443HI60_BYSSP</name>
<evidence type="ECO:0000313" key="2">
    <source>
        <dbReference type="Proteomes" id="UP000283841"/>
    </source>
</evidence>
<reference evidence="1 2" key="1">
    <citation type="journal article" date="2018" name="Front. Microbiol.">
        <title>Genomic and genetic insights into a cosmopolitan fungus, Paecilomyces variotii (Eurotiales).</title>
        <authorList>
            <person name="Urquhart A.S."/>
            <person name="Mondo S.J."/>
            <person name="Makela M.R."/>
            <person name="Hane J.K."/>
            <person name="Wiebenga A."/>
            <person name="He G."/>
            <person name="Mihaltcheva S."/>
            <person name="Pangilinan J."/>
            <person name="Lipzen A."/>
            <person name="Barry K."/>
            <person name="de Vries R.P."/>
            <person name="Grigoriev I.V."/>
            <person name="Idnurm A."/>
        </authorList>
    </citation>
    <scope>NUCLEOTIDE SEQUENCE [LARGE SCALE GENOMIC DNA]</scope>
    <source>
        <strain evidence="1 2">CBS 101075</strain>
    </source>
</reference>
<dbReference type="EMBL" id="RCNU01000019">
    <property type="protein sequence ID" value="RWQ91518.1"/>
    <property type="molecule type" value="Genomic_DNA"/>
</dbReference>
<dbReference type="RefSeq" id="XP_028481163.1">
    <property type="nucleotide sequence ID" value="XM_028632379.1"/>
</dbReference>
<dbReference type="AlphaFoldDB" id="A0A443HI60"/>
<dbReference type="STRING" id="264951.A0A443HI60"/>
<sequence>MDSRRQNALACGLPKTPAEWRQKAAREVIQAPPPSDQYDRRQPVDAPSLHVGEKAIDVPLVNLSGWNPGSKIQFSHFLTTRTLVEMANDPRDIKAPENYTDFHLTQEICREANRWLIGYGDWNVYLRDIKDTEDRIPEPGESRELGEFGNVRYRQLLAQLLPNDEQDSAPAERESNRVPYFSRIIPAGDEGIVDIGLVNFVVALTKSCQHVGLDWRCARGLVHIQVGHAHLTAQNDGRLHPREHNDTYALLKVKPFRLADKPDSTLMEIAIQLLCWMIREDFREDHPYFTISGHREHTYLTVATFGQGYPKYISEGVVDNQEDCFLKLKSYGPFNMYSSKHVKFFGQLVLSLAIVCSEAWKAKQASSSVGAQPTIST</sequence>
<evidence type="ECO:0000313" key="1">
    <source>
        <dbReference type="EMBL" id="RWQ91518.1"/>
    </source>
</evidence>
<accession>A0A443HI60</accession>
<protein>
    <submittedName>
        <fullName evidence="1">Uncharacterized protein</fullName>
    </submittedName>
</protein>
<keyword evidence="2" id="KW-1185">Reference proteome</keyword>
<dbReference type="GeneID" id="39601656"/>